<comment type="similarity">
    <text evidence="9">Belongs to the MntA antitoxin family.</text>
</comment>
<dbReference type="PANTHER" id="PTHR33571:SF12">
    <property type="entry name" value="BSL3053 PROTEIN"/>
    <property type="match status" value="1"/>
</dbReference>
<feature type="domain" description="Polymerase nucleotidyl transferase" evidence="10">
    <location>
        <begin position="16"/>
        <end position="104"/>
    </location>
</feature>
<keyword evidence="4" id="KW-0548">Nucleotidyltransferase</keyword>
<dbReference type="PANTHER" id="PTHR33571">
    <property type="entry name" value="SSL8005 PROTEIN"/>
    <property type="match status" value="1"/>
</dbReference>
<dbReference type="InterPro" id="IPR043519">
    <property type="entry name" value="NT_sf"/>
</dbReference>
<evidence type="ECO:0000256" key="9">
    <source>
        <dbReference type="ARBA" id="ARBA00038276"/>
    </source>
</evidence>
<evidence type="ECO:0000256" key="3">
    <source>
        <dbReference type="ARBA" id="ARBA00022679"/>
    </source>
</evidence>
<evidence type="ECO:0000256" key="8">
    <source>
        <dbReference type="ARBA" id="ARBA00022842"/>
    </source>
</evidence>
<dbReference type="InterPro" id="IPR052038">
    <property type="entry name" value="Type-VII_TA_antitoxin"/>
</dbReference>
<protein>
    <submittedName>
        <fullName evidence="11">DNA polymerase subunit beta</fullName>
    </submittedName>
</protein>
<keyword evidence="2" id="KW-1277">Toxin-antitoxin system</keyword>
<dbReference type="STRING" id="1925591.BI308_16100"/>
<dbReference type="InterPro" id="IPR002934">
    <property type="entry name" value="Polymerase_NTP_transf_dom"/>
</dbReference>
<proteinExistence type="inferred from homology"/>
<accession>A0A1L9QPD3</accession>
<organism evidence="11 12">
    <name type="scientific">Roseofilum reptotaenium AO1-A</name>
    <dbReference type="NCBI Taxonomy" id="1925591"/>
    <lineage>
        <taxon>Bacteria</taxon>
        <taxon>Bacillati</taxon>
        <taxon>Cyanobacteriota</taxon>
        <taxon>Cyanophyceae</taxon>
        <taxon>Desertifilales</taxon>
        <taxon>Desertifilaceae</taxon>
        <taxon>Roseofilum</taxon>
    </lineage>
</organism>
<dbReference type="Proteomes" id="UP000183940">
    <property type="component" value="Unassembled WGS sequence"/>
</dbReference>
<dbReference type="GO" id="GO:0016779">
    <property type="term" value="F:nucleotidyltransferase activity"/>
    <property type="evidence" value="ECO:0007669"/>
    <property type="project" value="UniProtKB-KW"/>
</dbReference>
<dbReference type="SUPFAM" id="SSF81301">
    <property type="entry name" value="Nucleotidyltransferase"/>
    <property type="match status" value="1"/>
</dbReference>
<keyword evidence="7" id="KW-0067">ATP-binding</keyword>
<gene>
    <name evidence="11" type="ORF">BI308_16100</name>
</gene>
<evidence type="ECO:0000256" key="1">
    <source>
        <dbReference type="ARBA" id="ARBA00001946"/>
    </source>
</evidence>
<dbReference type="AlphaFoldDB" id="A0A1L9QPD3"/>
<evidence type="ECO:0000313" key="12">
    <source>
        <dbReference type="Proteomes" id="UP000183940"/>
    </source>
</evidence>
<keyword evidence="8" id="KW-0460">Magnesium</keyword>
<evidence type="ECO:0000313" key="11">
    <source>
        <dbReference type="EMBL" id="OJJ24533.1"/>
    </source>
</evidence>
<name>A0A1L9QPD3_9CYAN</name>
<reference evidence="11" key="1">
    <citation type="submission" date="2016-10" db="EMBL/GenBank/DDBJ databases">
        <title>CRISPR-Cas defence system in Roseofilum reptotaenium: evidence of a bacteriophage-cyanobacterium arms race in the coral black band disease.</title>
        <authorList>
            <person name="Buerger P."/>
            <person name="Wood-Charlson E.M."/>
            <person name="Weynberg K.D."/>
            <person name="Willis B."/>
            <person name="Van Oppen M.J."/>
        </authorList>
    </citation>
    <scope>NUCLEOTIDE SEQUENCE [LARGE SCALE GENOMIC DNA]</scope>
    <source>
        <strain evidence="11">AO1-A</strain>
    </source>
</reference>
<evidence type="ECO:0000256" key="2">
    <source>
        <dbReference type="ARBA" id="ARBA00022649"/>
    </source>
</evidence>
<keyword evidence="5" id="KW-0479">Metal-binding</keyword>
<dbReference type="EMBL" id="MLAW01000029">
    <property type="protein sequence ID" value="OJJ24533.1"/>
    <property type="molecule type" value="Genomic_DNA"/>
</dbReference>
<keyword evidence="12" id="KW-1185">Reference proteome</keyword>
<evidence type="ECO:0000256" key="7">
    <source>
        <dbReference type="ARBA" id="ARBA00022840"/>
    </source>
</evidence>
<dbReference type="GO" id="GO:0046872">
    <property type="term" value="F:metal ion binding"/>
    <property type="evidence" value="ECO:0007669"/>
    <property type="project" value="UniProtKB-KW"/>
</dbReference>
<keyword evidence="3" id="KW-0808">Transferase</keyword>
<evidence type="ECO:0000256" key="6">
    <source>
        <dbReference type="ARBA" id="ARBA00022741"/>
    </source>
</evidence>
<dbReference type="Gene3D" id="3.30.460.10">
    <property type="entry name" value="Beta Polymerase, domain 2"/>
    <property type="match status" value="1"/>
</dbReference>
<comment type="caution">
    <text evidence="11">The sequence shown here is derived from an EMBL/GenBank/DDBJ whole genome shotgun (WGS) entry which is preliminary data.</text>
</comment>
<sequence>MNIEILYQRLDITPQQLQVFCQNAQIIELALFGSILRDDFGSESDIDILVTFAPNYKISLLDFVGLEYQLQDLFNRKVDLVSKKAVEQDRNWLRRQEILNHYQVIYESRSLLSA</sequence>
<evidence type="ECO:0000256" key="4">
    <source>
        <dbReference type="ARBA" id="ARBA00022695"/>
    </source>
</evidence>
<evidence type="ECO:0000256" key="5">
    <source>
        <dbReference type="ARBA" id="ARBA00022723"/>
    </source>
</evidence>
<dbReference type="Pfam" id="PF01909">
    <property type="entry name" value="NTP_transf_2"/>
    <property type="match status" value="1"/>
</dbReference>
<keyword evidence="6" id="KW-0547">Nucleotide-binding</keyword>
<dbReference type="GO" id="GO:0005524">
    <property type="term" value="F:ATP binding"/>
    <property type="evidence" value="ECO:0007669"/>
    <property type="project" value="UniProtKB-KW"/>
</dbReference>
<comment type="cofactor">
    <cofactor evidence="1">
        <name>Mg(2+)</name>
        <dbReference type="ChEBI" id="CHEBI:18420"/>
    </cofactor>
</comment>
<evidence type="ECO:0000259" key="10">
    <source>
        <dbReference type="Pfam" id="PF01909"/>
    </source>
</evidence>
<dbReference type="CDD" id="cd05403">
    <property type="entry name" value="NT_KNTase_like"/>
    <property type="match status" value="1"/>
</dbReference>